<reference evidence="1 2" key="1">
    <citation type="submission" date="2018-09" db="EMBL/GenBank/DDBJ databases">
        <title>Draft genome sequence of Rhodopseudomonas palustris 2.1.18.</title>
        <authorList>
            <person name="Robertson S.L."/>
            <person name="Meyer T.E."/>
            <person name="Kyndt J.A."/>
        </authorList>
    </citation>
    <scope>NUCLEOTIDE SEQUENCE [LARGE SCALE GENOMIC DNA]</scope>
    <source>
        <strain evidence="1 2">2.1.18</strain>
    </source>
</reference>
<name>A0A418VQL8_RHOPL</name>
<organism evidence="1 2">
    <name type="scientific">Rhodopseudomonas palustris</name>
    <dbReference type="NCBI Taxonomy" id="1076"/>
    <lineage>
        <taxon>Bacteria</taxon>
        <taxon>Pseudomonadati</taxon>
        <taxon>Pseudomonadota</taxon>
        <taxon>Alphaproteobacteria</taxon>
        <taxon>Hyphomicrobiales</taxon>
        <taxon>Nitrobacteraceae</taxon>
        <taxon>Rhodopseudomonas</taxon>
    </lineage>
</organism>
<proteinExistence type="predicted"/>
<dbReference type="EMBL" id="QYYD01000001">
    <property type="protein sequence ID" value="RJF78635.1"/>
    <property type="molecule type" value="Genomic_DNA"/>
</dbReference>
<accession>A0A418VQL8</accession>
<dbReference type="RefSeq" id="WP_119854536.1">
    <property type="nucleotide sequence ID" value="NZ_QYYD01000001.1"/>
</dbReference>
<comment type="caution">
    <text evidence="1">The sequence shown here is derived from an EMBL/GenBank/DDBJ whole genome shotgun (WGS) entry which is preliminary data.</text>
</comment>
<gene>
    <name evidence="1" type="ORF">D4Q52_00215</name>
</gene>
<sequence>MNVDVIGRAYDIAANYLRRSGVIADTSATHDALLQLIVQMFHRGEHNPLKLANKAISVFEAAKIAA</sequence>
<dbReference type="OrthoDB" id="8251663at2"/>
<evidence type="ECO:0000313" key="1">
    <source>
        <dbReference type="EMBL" id="RJF78635.1"/>
    </source>
</evidence>
<protein>
    <submittedName>
        <fullName evidence="1">Uncharacterized protein</fullName>
    </submittedName>
</protein>
<dbReference type="AlphaFoldDB" id="A0A418VQL8"/>
<dbReference type="Proteomes" id="UP000285523">
    <property type="component" value="Unassembled WGS sequence"/>
</dbReference>
<evidence type="ECO:0000313" key="2">
    <source>
        <dbReference type="Proteomes" id="UP000285523"/>
    </source>
</evidence>